<dbReference type="GeneID" id="61525102"/>
<sequence length="314" mass="33798">MARPFIRPARGVSLVELLVGMVIALLVLGIALQLTLVARERYLRLADAALIEDRGMQALELIGRAVRQAGWITDTPALSSTRRWPNASAPPSLVGADDCGGPKMEPGTTLACSDRHGIQGSDALLVRFAGRSKSASDGAGDGAMLDCASLAVSERDGGNEDPRLGGMLLYVSLSTTNKAERVPQLMCKSFVRNTNAPVAARTGYGMVRGVETLQLLYTLAPTATAPAETLPARMMKDDDWYRVRQVHAAVVVRGDRWSPRIPPSIKTALFPGLDAPRAQAQDLEFTPQDARRNRARFTVTLAVRNPLHCEADAC</sequence>
<dbReference type="GO" id="GO:0043683">
    <property type="term" value="P:type IV pilus assembly"/>
    <property type="evidence" value="ECO:0007669"/>
    <property type="project" value="InterPro"/>
</dbReference>
<protein>
    <submittedName>
        <fullName evidence="1">Uncharacterized protein</fullName>
    </submittedName>
</protein>
<dbReference type="AlphaFoldDB" id="A0A191ZU51"/>
<gene>
    <name evidence="1" type="ORF">A9Y76_03645</name>
</gene>
<proteinExistence type="predicted"/>
<reference evidence="2" key="1">
    <citation type="submission" date="2016-06" db="EMBL/GenBank/DDBJ databases">
        <authorList>
            <person name="Xu Y."/>
            <person name="Nagy A."/>
            <person name="Yan X."/>
            <person name="Kim S.W."/>
            <person name="Haley B."/>
            <person name="Liu N.T."/>
            <person name="Nou X."/>
        </authorList>
    </citation>
    <scope>NUCLEOTIDE SEQUENCE [LARGE SCALE GENOMIC DNA]</scope>
    <source>
        <strain evidence="2">ATCC 49129</strain>
    </source>
</reference>
<accession>A0A191ZU51</accession>
<dbReference type="PROSITE" id="PS00409">
    <property type="entry name" value="PROKAR_NTER_METHYL"/>
    <property type="match status" value="1"/>
</dbReference>
<dbReference type="EMBL" id="CP016022">
    <property type="protein sequence ID" value="ANJ71624.1"/>
    <property type="molecule type" value="Genomic_DNA"/>
</dbReference>
<dbReference type="OrthoDB" id="8780389at2"/>
<dbReference type="Proteomes" id="UP000078572">
    <property type="component" value="Chromosome 1"/>
</dbReference>
<evidence type="ECO:0000313" key="1">
    <source>
        <dbReference type="EMBL" id="ANJ71624.1"/>
    </source>
</evidence>
<dbReference type="Pfam" id="PF07963">
    <property type="entry name" value="N_methyl"/>
    <property type="match status" value="1"/>
</dbReference>
<name>A0A191ZU51_9RALS</name>
<dbReference type="Pfam" id="PF16074">
    <property type="entry name" value="PilW"/>
    <property type="match status" value="1"/>
</dbReference>
<evidence type="ECO:0000313" key="2">
    <source>
        <dbReference type="Proteomes" id="UP000078572"/>
    </source>
</evidence>
<dbReference type="InterPro" id="IPR032092">
    <property type="entry name" value="PilW"/>
</dbReference>
<keyword evidence="2" id="KW-1185">Reference proteome</keyword>
<dbReference type="RefSeq" id="WP_064802071.1">
    <property type="nucleotide sequence ID" value="NZ_CP016022.1"/>
</dbReference>
<organism evidence="1 2">
    <name type="scientific">Ralstonia insidiosa</name>
    <dbReference type="NCBI Taxonomy" id="190721"/>
    <lineage>
        <taxon>Bacteria</taxon>
        <taxon>Pseudomonadati</taxon>
        <taxon>Pseudomonadota</taxon>
        <taxon>Betaproteobacteria</taxon>
        <taxon>Burkholderiales</taxon>
        <taxon>Burkholderiaceae</taxon>
        <taxon>Ralstonia</taxon>
    </lineage>
</organism>
<dbReference type="InterPro" id="IPR012902">
    <property type="entry name" value="N_methyl_site"/>
</dbReference>